<reference evidence="2 3" key="1">
    <citation type="journal article" date="2013" name="PLoS Genet.">
        <title>Genomic mechanisms accounting for the adaptation to parasitism in nematode-trapping fungi.</title>
        <authorList>
            <person name="Meerupati T."/>
            <person name="Andersson K.M."/>
            <person name="Friman E."/>
            <person name="Kumar D."/>
            <person name="Tunlid A."/>
            <person name="Ahren D."/>
        </authorList>
    </citation>
    <scope>NUCLEOTIDE SEQUENCE [LARGE SCALE GENOMIC DNA]</scope>
    <source>
        <strain evidence="2 3">CBS 200.50</strain>
    </source>
</reference>
<protein>
    <recommendedName>
        <fullName evidence="4">Metallo-dependent hydrolase</fullName>
    </recommendedName>
</protein>
<dbReference type="Pfam" id="PF01026">
    <property type="entry name" value="TatD_DNase"/>
    <property type="match status" value="1"/>
</dbReference>
<dbReference type="eggNOG" id="KOG3020">
    <property type="taxonomic scope" value="Eukaryota"/>
</dbReference>
<reference evidence="3" key="2">
    <citation type="submission" date="2013-04" db="EMBL/GenBank/DDBJ databases">
        <title>Genomic mechanisms accounting for the adaptation to parasitism in nematode-trapping fungi.</title>
        <authorList>
            <person name="Ahren D.G."/>
        </authorList>
    </citation>
    <scope>NUCLEOTIDE SEQUENCE [LARGE SCALE GENOMIC DNA]</scope>
    <source>
        <strain evidence="3">CBS 200.50</strain>
    </source>
</reference>
<dbReference type="GO" id="GO:0016788">
    <property type="term" value="F:hydrolase activity, acting on ester bonds"/>
    <property type="evidence" value="ECO:0007669"/>
    <property type="project" value="InterPro"/>
</dbReference>
<dbReference type="InterPro" id="IPR032466">
    <property type="entry name" value="Metal_Hydrolase"/>
</dbReference>
<dbReference type="OMA" id="VPCFGWH"/>
<dbReference type="PANTHER" id="PTHR47345:SF1">
    <property type="entry name" value="CUT9-INTERACTING PROTEIN SCN1"/>
    <property type="match status" value="1"/>
</dbReference>
<name>S8AKB0_DACHA</name>
<evidence type="ECO:0000313" key="2">
    <source>
        <dbReference type="EMBL" id="EPS41591.1"/>
    </source>
</evidence>
<evidence type="ECO:0008006" key="4">
    <source>
        <dbReference type="Google" id="ProtNLM"/>
    </source>
</evidence>
<dbReference type="SUPFAM" id="SSF51556">
    <property type="entry name" value="Metallo-dependent hydrolases"/>
    <property type="match status" value="1"/>
</dbReference>
<dbReference type="InterPro" id="IPR001130">
    <property type="entry name" value="TatD-like"/>
</dbReference>
<dbReference type="OrthoDB" id="413993at2759"/>
<keyword evidence="3" id="KW-1185">Reference proteome</keyword>
<dbReference type="PANTHER" id="PTHR47345">
    <property type="entry name" value="CUT9-INTERACTING PROTEIN SCN1"/>
    <property type="match status" value="1"/>
</dbReference>
<dbReference type="Gene3D" id="3.20.20.140">
    <property type="entry name" value="Metal-dependent hydrolases"/>
    <property type="match status" value="1"/>
</dbReference>
<feature type="compositionally biased region" description="Acidic residues" evidence="1">
    <location>
        <begin position="254"/>
        <end position="263"/>
    </location>
</feature>
<feature type="region of interest" description="Disordered" evidence="1">
    <location>
        <begin position="245"/>
        <end position="266"/>
    </location>
</feature>
<comment type="caution">
    <text evidence="2">The sequence shown here is derived from an EMBL/GenBank/DDBJ whole genome shotgun (WGS) entry which is preliminary data.</text>
</comment>
<dbReference type="EMBL" id="AQGS01000235">
    <property type="protein sequence ID" value="EPS41591.1"/>
    <property type="molecule type" value="Genomic_DNA"/>
</dbReference>
<dbReference type="STRING" id="1284197.S8AKB0"/>
<proteinExistence type="predicted"/>
<dbReference type="InterPro" id="IPR053044">
    <property type="entry name" value="Metallo-hydrolase/TatD-type"/>
</dbReference>
<dbReference type="HOGENOM" id="CLU_031506_3_0_1"/>
<evidence type="ECO:0000313" key="3">
    <source>
        <dbReference type="Proteomes" id="UP000015100"/>
    </source>
</evidence>
<sequence>MSNPAVGTHAMVASENPTDTLDDAIWSLGIHDAHCHPTDTMDVVPEIPQRRMRTLTIMSTKEHDQELVAQIAREYGVGKSSVSDLTACRVVPSFGWHPWFSHLLLDDMKDGGDGVKISKSEHYSSALTNEPTEEFIATLPEPKPLSQFIAETRKYLEEFPSALVGEVGIDRQFRLPNVSAGPDEKHLSPHRVNLDHQKRVLEEQLRLAGEMGRAVSVHGVAAHGILYDSFAYLFKGHEKIVRSKRTQKRGPYDFEGDDSDAEDAGPKPFPPRICLHSFSAPPDFIKTWLNPKIPAEIYFSFSHAINVGYGYEKFPDMLKLVPEDKLLIESDLHIASIDMEHHIAAIVARVAHDRGWKLEETVKQLGKNWNKFVYGSNAVSV</sequence>
<gene>
    <name evidence="2" type="ORF">H072_4509</name>
</gene>
<dbReference type="AlphaFoldDB" id="S8AKB0"/>
<dbReference type="Proteomes" id="UP000015100">
    <property type="component" value="Unassembled WGS sequence"/>
</dbReference>
<evidence type="ECO:0000256" key="1">
    <source>
        <dbReference type="SAM" id="MobiDB-lite"/>
    </source>
</evidence>
<accession>S8AKB0</accession>
<organism evidence="2 3">
    <name type="scientific">Dactylellina haptotyla (strain CBS 200.50)</name>
    <name type="common">Nematode-trapping fungus</name>
    <name type="synonym">Monacrosporium haptotylum</name>
    <dbReference type="NCBI Taxonomy" id="1284197"/>
    <lineage>
        <taxon>Eukaryota</taxon>
        <taxon>Fungi</taxon>
        <taxon>Dikarya</taxon>
        <taxon>Ascomycota</taxon>
        <taxon>Pezizomycotina</taxon>
        <taxon>Orbiliomycetes</taxon>
        <taxon>Orbiliales</taxon>
        <taxon>Orbiliaceae</taxon>
        <taxon>Dactylellina</taxon>
    </lineage>
</organism>